<name>A0A2V2N8N3_9EURY</name>
<proteinExistence type="predicted"/>
<gene>
    <name evidence="1" type="ORF">DK846_12445</name>
</gene>
<comment type="caution">
    <text evidence="1">The sequence shown here is derived from an EMBL/GenBank/DDBJ whole genome shotgun (WGS) entry which is preliminary data.</text>
</comment>
<keyword evidence="2" id="KW-1185">Reference proteome</keyword>
<reference evidence="1 2" key="1">
    <citation type="submission" date="2018-05" db="EMBL/GenBank/DDBJ databases">
        <title>Draft genome of Methanospirillum lacunae Ki8-1.</title>
        <authorList>
            <person name="Dueholm M.S."/>
            <person name="Nielsen P.H."/>
            <person name="Bakmann L.F."/>
            <person name="Otzen D.E."/>
        </authorList>
    </citation>
    <scope>NUCLEOTIDE SEQUENCE [LARGE SCALE GENOMIC DNA]</scope>
    <source>
        <strain evidence="1 2">Ki8-1</strain>
    </source>
</reference>
<dbReference type="OrthoDB" id="117506at2157"/>
<dbReference type="AlphaFoldDB" id="A0A2V2N8N3"/>
<sequence length="189" mass="20597">MINRTALVLIIGLCAVCLLSLQASALPMVGFSLKPSPASGPYQDKEFLEQANTTIYGLSNKTLPTGTALTDLRNAQGKMSKMNISPALYSNATDINAFIYYTWKAGDEYEDASSLGDSFYSPVTSDSSLYDDANEYYEASKTTWDRIKSRYPGATIYTMPKPTTVIADTGSYDPYTHGSTNKGARSGLW</sequence>
<accession>A0A2V2N8N3</accession>
<evidence type="ECO:0000313" key="1">
    <source>
        <dbReference type="EMBL" id="PWR71653.1"/>
    </source>
</evidence>
<dbReference type="EMBL" id="QGMY01000008">
    <property type="protein sequence ID" value="PWR71653.1"/>
    <property type="molecule type" value="Genomic_DNA"/>
</dbReference>
<evidence type="ECO:0000313" key="2">
    <source>
        <dbReference type="Proteomes" id="UP000245657"/>
    </source>
</evidence>
<dbReference type="RefSeq" id="WP_109969272.1">
    <property type="nucleotide sequence ID" value="NZ_CP176093.1"/>
</dbReference>
<dbReference type="GeneID" id="97550180"/>
<dbReference type="Proteomes" id="UP000245657">
    <property type="component" value="Unassembled WGS sequence"/>
</dbReference>
<organism evidence="1 2">
    <name type="scientific">Methanospirillum lacunae</name>
    <dbReference type="NCBI Taxonomy" id="668570"/>
    <lineage>
        <taxon>Archaea</taxon>
        <taxon>Methanobacteriati</taxon>
        <taxon>Methanobacteriota</taxon>
        <taxon>Stenosarchaea group</taxon>
        <taxon>Methanomicrobia</taxon>
        <taxon>Methanomicrobiales</taxon>
        <taxon>Methanospirillaceae</taxon>
        <taxon>Methanospirillum</taxon>
    </lineage>
</organism>
<protein>
    <submittedName>
        <fullName evidence="1">Uncharacterized protein</fullName>
    </submittedName>
</protein>